<feature type="transmembrane region" description="Helical" evidence="11">
    <location>
        <begin position="153"/>
        <end position="175"/>
    </location>
</feature>
<sequence length="219" mass="25744">MNVFRFLGDMLHLGSVLLILLKILSQKSCRGISLKTQILYAVVFSARYLDILWNFYSIYNSIMKIIFICSSIEIVYLMKYKSPYCKTYDEKNDSFNIWFLVAPSAFLAIICNLSVNIFETFWAFSIFLESVALVPQLIVVYKSAKEQSGRIENLTTHYVVCLGGYRAFYLLNWIYRSITERGYRDYISWFAGIVQTVLYADFFYYYARSKWLGQHMELP</sequence>
<protein>
    <recommendedName>
        <fullName evidence="14">ER lumen protein-retaining receptor</fullName>
    </recommendedName>
</protein>
<reference evidence="12 13" key="1">
    <citation type="journal article" date="2024" name="BMC Biol.">
        <title>Comparative genomics of Ascetosporea gives new insight into the evolutionary basis for animal parasitism in Rhizaria.</title>
        <authorList>
            <person name="Hiltunen Thoren M."/>
            <person name="Onut-Brannstrom I."/>
            <person name="Alfjorden A."/>
            <person name="Peckova H."/>
            <person name="Swords F."/>
            <person name="Hooper C."/>
            <person name="Holzer A.S."/>
            <person name="Bass D."/>
            <person name="Burki F."/>
        </authorList>
    </citation>
    <scope>NUCLEOTIDE SEQUENCE [LARGE SCALE GENOMIC DNA]</scope>
    <source>
        <strain evidence="12">20-A016</strain>
    </source>
</reference>
<feature type="non-terminal residue" evidence="12">
    <location>
        <position position="219"/>
    </location>
</feature>
<organism evidence="12 13">
    <name type="scientific">Bonamia ostreae</name>
    <dbReference type="NCBI Taxonomy" id="126728"/>
    <lineage>
        <taxon>Eukaryota</taxon>
        <taxon>Sar</taxon>
        <taxon>Rhizaria</taxon>
        <taxon>Endomyxa</taxon>
        <taxon>Ascetosporea</taxon>
        <taxon>Haplosporida</taxon>
        <taxon>Bonamia</taxon>
    </lineage>
</organism>
<keyword evidence="6" id="KW-0931">ER-Golgi transport</keyword>
<evidence type="ECO:0000256" key="5">
    <source>
        <dbReference type="ARBA" id="ARBA00022824"/>
    </source>
</evidence>
<dbReference type="PROSITE" id="PS00951">
    <property type="entry name" value="ER_LUMEN_RECEPTOR_1"/>
    <property type="match status" value="1"/>
</dbReference>
<evidence type="ECO:0000256" key="8">
    <source>
        <dbReference type="ARBA" id="ARBA00022989"/>
    </source>
</evidence>
<proteinExistence type="inferred from homology"/>
<gene>
    <name evidence="12" type="ORF">MHBO_003759</name>
</gene>
<keyword evidence="4 11" id="KW-0812">Transmembrane</keyword>
<feature type="transmembrane region" description="Helical" evidence="11">
    <location>
        <begin position="62"/>
        <end position="78"/>
    </location>
</feature>
<keyword evidence="7" id="KW-0653">Protein transport</keyword>
<feature type="transmembrane region" description="Helical" evidence="11">
    <location>
        <begin position="98"/>
        <end position="115"/>
    </location>
</feature>
<dbReference type="EMBL" id="JBDODL010002465">
    <property type="protein sequence ID" value="MES1922252.1"/>
    <property type="molecule type" value="Genomic_DNA"/>
</dbReference>
<comment type="caution">
    <text evidence="12">The sequence shown here is derived from an EMBL/GenBank/DDBJ whole genome shotgun (WGS) entry which is preliminary data.</text>
</comment>
<comment type="similarity">
    <text evidence="2">Belongs to the ERD2 family.</text>
</comment>
<dbReference type="PRINTS" id="PR00660">
    <property type="entry name" value="ERLUMENR"/>
</dbReference>
<evidence type="ECO:0000313" key="13">
    <source>
        <dbReference type="Proteomes" id="UP001439008"/>
    </source>
</evidence>
<evidence type="ECO:0000256" key="9">
    <source>
        <dbReference type="ARBA" id="ARBA00023136"/>
    </source>
</evidence>
<keyword evidence="13" id="KW-1185">Reference proteome</keyword>
<evidence type="ECO:0000256" key="11">
    <source>
        <dbReference type="SAM" id="Phobius"/>
    </source>
</evidence>
<keyword evidence="10" id="KW-0675">Receptor</keyword>
<evidence type="ECO:0000313" key="12">
    <source>
        <dbReference type="EMBL" id="MES1922252.1"/>
    </source>
</evidence>
<dbReference type="PANTHER" id="PTHR10585">
    <property type="entry name" value="ER LUMEN PROTEIN RETAINING RECEPTOR"/>
    <property type="match status" value="1"/>
</dbReference>
<comment type="subcellular location">
    <subcellularLocation>
        <location evidence="1">Endoplasmic reticulum membrane</location>
        <topology evidence="1">Multi-pass membrane protein</topology>
    </subcellularLocation>
</comment>
<dbReference type="Proteomes" id="UP001439008">
    <property type="component" value="Unassembled WGS sequence"/>
</dbReference>
<feature type="transmembrane region" description="Helical" evidence="11">
    <location>
        <begin position="121"/>
        <end position="141"/>
    </location>
</feature>
<evidence type="ECO:0000256" key="10">
    <source>
        <dbReference type="ARBA" id="ARBA00023170"/>
    </source>
</evidence>
<feature type="transmembrane region" description="Helical" evidence="11">
    <location>
        <begin position="187"/>
        <end position="207"/>
    </location>
</feature>
<dbReference type="Pfam" id="PF00810">
    <property type="entry name" value="ER_lumen_recept"/>
    <property type="match status" value="1"/>
</dbReference>
<keyword evidence="9 11" id="KW-0472">Membrane</keyword>
<keyword evidence="5" id="KW-0256">Endoplasmic reticulum</keyword>
<evidence type="ECO:0000256" key="4">
    <source>
        <dbReference type="ARBA" id="ARBA00022692"/>
    </source>
</evidence>
<evidence type="ECO:0000256" key="6">
    <source>
        <dbReference type="ARBA" id="ARBA00022892"/>
    </source>
</evidence>
<evidence type="ECO:0000256" key="2">
    <source>
        <dbReference type="ARBA" id="ARBA00010120"/>
    </source>
</evidence>
<keyword evidence="8 11" id="KW-1133">Transmembrane helix</keyword>
<accession>A0ABV2ASA3</accession>
<name>A0ABV2ASA3_9EUKA</name>
<dbReference type="InterPro" id="IPR000133">
    <property type="entry name" value="ER_ret_rcpt"/>
</dbReference>
<evidence type="ECO:0000256" key="1">
    <source>
        <dbReference type="ARBA" id="ARBA00004477"/>
    </source>
</evidence>
<evidence type="ECO:0008006" key="14">
    <source>
        <dbReference type="Google" id="ProtNLM"/>
    </source>
</evidence>
<evidence type="ECO:0000256" key="7">
    <source>
        <dbReference type="ARBA" id="ARBA00022927"/>
    </source>
</evidence>
<evidence type="ECO:0000256" key="3">
    <source>
        <dbReference type="ARBA" id="ARBA00022448"/>
    </source>
</evidence>
<keyword evidence="3" id="KW-0813">Transport</keyword>